<name>A0ABQ9ICP2_9NEOP</name>
<evidence type="ECO:0000256" key="1">
    <source>
        <dbReference type="SAM" id="MobiDB-lite"/>
    </source>
</evidence>
<protein>
    <submittedName>
        <fullName evidence="2">Uncharacterized protein</fullName>
    </submittedName>
</protein>
<keyword evidence="3" id="KW-1185">Reference proteome</keyword>
<feature type="region of interest" description="Disordered" evidence="1">
    <location>
        <begin position="35"/>
        <end position="55"/>
    </location>
</feature>
<comment type="caution">
    <text evidence="2">The sequence shown here is derived from an EMBL/GenBank/DDBJ whole genome shotgun (WGS) entry which is preliminary data.</text>
</comment>
<accession>A0ABQ9ICP2</accession>
<gene>
    <name evidence="2" type="ORF">PR048_006617</name>
</gene>
<feature type="compositionally biased region" description="Polar residues" evidence="1">
    <location>
        <begin position="44"/>
        <end position="55"/>
    </location>
</feature>
<dbReference type="EMBL" id="JARBHB010000002">
    <property type="protein sequence ID" value="KAJ8894009.1"/>
    <property type="molecule type" value="Genomic_DNA"/>
</dbReference>
<proteinExistence type="predicted"/>
<sequence length="961" mass="105588">MNSSHTLRTNRSRFFDNCKSQWRLKESLRGVSHLPGDAEMLTASPDSTESTRYTTNRPDTCHDSCYSQGVAALVVVAVEGDGHILGADVGQLEVLRGQAAVEREAHGPAVRVLVVDGAAVAERAAVVVVVRQVVHLRDMHPFSSELHSHMNRHLKNSRSYGPTVVERLARSPPTKANRVQSPAGSPGFRKWESCRRVFSRIKWTYRPACLHQDDPGSIYGFSHVGIVVDDTVGRRVFSAISHFLRPFIPALLPTHLNHPHRLERLLHGIKLAGYRTHLLLVVVGEDGVQGEGHASSLALGQQQAVRVAAVAHVLPQQPHTLTLLTLMDVLPLMAFSTFATNSLVVSRSGMVTLDSLDFLWITVLPAFTNTHTHTHTHKITTEIRPLFNNTLHDVRMKSRPTFSDELVDLDEVVPLVAERDLLAEPVVLGSEEDAYGGQRLAVTLRRHVDGEGLVVEAAHAGLDLDVVQVDGVVQRVQQVHVEVLEVRLQRVDGQVSDLHSRQQQLSKPTTCSHQTLQVNPNSLATYVFLSVGRQQVLVQFEEVVDVLVQSEEGRISGRRGEQACVTHVELALGVGDLAEQDVSVVVQRPVVVAVLGRRGRLHYLAQGVDARRVVQGEILARHLHTTPHSASSHSVVVDEGGSITHGDDSLVRYGLAHSPLVVDHVLHLDGAQVLELEVVGARGELSSHAVRRLRVEAVHNVLCPAQGLHGRQVVGQPLQVEPATLACCTTTSALKQLQCRGNSLHILTRVSSAHLPGDELVVHVVEELSLPVLVDAVLFRLPPEGEVHVPVSVVRVHAQVLTQVRHTLLGVADRACQHTHTTLGQSRDDHLQDTGDIDVAIPALRLIHKLKTKWSSFCLLRMFSTLTCRTIRIAKVALSTAMYMFPNFGERRVATVVQFYLYGLDFVLAALSDTHVLGAKTVEGENEVEYSCELRSSCSPCSSLGLLFCQQHYKTQRGQDF</sequence>
<evidence type="ECO:0000313" key="3">
    <source>
        <dbReference type="Proteomes" id="UP001159363"/>
    </source>
</evidence>
<feature type="non-terminal residue" evidence="2">
    <location>
        <position position="961"/>
    </location>
</feature>
<evidence type="ECO:0000313" key="2">
    <source>
        <dbReference type="EMBL" id="KAJ8894009.1"/>
    </source>
</evidence>
<organism evidence="2 3">
    <name type="scientific">Dryococelus australis</name>
    <dbReference type="NCBI Taxonomy" id="614101"/>
    <lineage>
        <taxon>Eukaryota</taxon>
        <taxon>Metazoa</taxon>
        <taxon>Ecdysozoa</taxon>
        <taxon>Arthropoda</taxon>
        <taxon>Hexapoda</taxon>
        <taxon>Insecta</taxon>
        <taxon>Pterygota</taxon>
        <taxon>Neoptera</taxon>
        <taxon>Polyneoptera</taxon>
        <taxon>Phasmatodea</taxon>
        <taxon>Verophasmatodea</taxon>
        <taxon>Anareolatae</taxon>
        <taxon>Phasmatidae</taxon>
        <taxon>Eurycanthinae</taxon>
        <taxon>Dryococelus</taxon>
    </lineage>
</organism>
<reference evidence="2 3" key="1">
    <citation type="submission" date="2023-02" db="EMBL/GenBank/DDBJ databases">
        <title>LHISI_Scaffold_Assembly.</title>
        <authorList>
            <person name="Stuart O.P."/>
            <person name="Cleave R."/>
            <person name="Magrath M.J.L."/>
            <person name="Mikheyev A.S."/>
        </authorList>
    </citation>
    <scope>NUCLEOTIDE SEQUENCE [LARGE SCALE GENOMIC DNA]</scope>
    <source>
        <strain evidence="2">Daus_M_001</strain>
        <tissue evidence="2">Leg muscle</tissue>
    </source>
</reference>
<dbReference type="Proteomes" id="UP001159363">
    <property type="component" value="Chromosome 2"/>
</dbReference>